<dbReference type="Gene3D" id="3.10.620.30">
    <property type="match status" value="1"/>
</dbReference>
<dbReference type="InterPro" id="IPR002931">
    <property type="entry name" value="Transglutaminase-like"/>
</dbReference>
<dbReference type="Proteomes" id="UP000468735">
    <property type="component" value="Unassembled WGS sequence"/>
</dbReference>
<dbReference type="InterPro" id="IPR038765">
    <property type="entry name" value="Papain-like_cys_pep_sf"/>
</dbReference>
<dbReference type="SUPFAM" id="SSF54001">
    <property type="entry name" value="Cysteine proteinases"/>
    <property type="match status" value="1"/>
</dbReference>
<dbReference type="OrthoDB" id="5296450at2"/>
<dbReference type="PANTHER" id="PTHR33490">
    <property type="entry name" value="BLR5614 PROTEIN-RELATED"/>
    <property type="match status" value="1"/>
</dbReference>
<dbReference type="PANTHER" id="PTHR33490:SF3">
    <property type="entry name" value="CONSERVED INTEGRAL MEMBRANE PROTEIN"/>
    <property type="match status" value="1"/>
</dbReference>
<organism evidence="2 3">
    <name type="scientific">Actinomadura rudentiformis</name>
    <dbReference type="NCBI Taxonomy" id="359158"/>
    <lineage>
        <taxon>Bacteria</taxon>
        <taxon>Bacillati</taxon>
        <taxon>Actinomycetota</taxon>
        <taxon>Actinomycetes</taxon>
        <taxon>Streptosporangiales</taxon>
        <taxon>Thermomonosporaceae</taxon>
        <taxon>Actinomadura</taxon>
    </lineage>
</organism>
<evidence type="ECO:0000259" key="1">
    <source>
        <dbReference type="SMART" id="SM00460"/>
    </source>
</evidence>
<dbReference type="Pfam" id="PF01841">
    <property type="entry name" value="Transglut_core"/>
    <property type="match status" value="1"/>
</dbReference>
<proteinExistence type="predicted"/>
<evidence type="ECO:0000313" key="3">
    <source>
        <dbReference type="Proteomes" id="UP000468735"/>
    </source>
</evidence>
<name>A0A6H9YHC4_9ACTN</name>
<reference evidence="2 3" key="1">
    <citation type="submission" date="2019-09" db="EMBL/GenBank/DDBJ databases">
        <title>Actinomadura physcomitrii sp. nov., a novel actinomycete isolated from moss [Physcomitrium sphaericum (Ludw) Fuernr].</title>
        <authorList>
            <person name="Zhuang X."/>
            <person name="Liu C."/>
        </authorList>
    </citation>
    <scope>NUCLEOTIDE SEQUENCE [LARGE SCALE GENOMIC DNA]</scope>
    <source>
        <strain evidence="2 3">HMC1</strain>
    </source>
</reference>
<accession>A0A6H9YHC4</accession>
<feature type="domain" description="Transglutaminase-like" evidence="1">
    <location>
        <begin position="69"/>
        <end position="124"/>
    </location>
</feature>
<protein>
    <submittedName>
        <fullName evidence="2">Transglutaminase family protein</fullName>
    </submittedName>
</protein>
<keyword evidence="3" id="KW-1185">Reference proteome</keyword>
<dbReference type="EMBL" id="WBMT01000013">
    <property type="protein sequence ID" value="KAB2345695.1"/>
    <property type="molecule type" value="Genomic_DNA"/>
</dbReference>
<comment type="caution">
    <text evidence="2">The sequence shown here is derived from an EMBL/GenBank/DDBJ whole genome shotgun (WGS) entry which is preliminary data.</text>
</comment>
<gene>
    <name evidence="2" type="ORF">F8566_27585</name>
</gene>
<dbReference type="SMART" id="SM00460">
    <property type="entry name" value="TGc"/>
    <property type="match status" value="1"/>
</dbReference>
<sequence>MIFDADPWDYLAADEAVDLEHPLVQATASTLRVGDDLAYAQAAFEYVRDEIEHSMDVQDPRVTWRASDVLDQGVGLCFAQAHALVALLRAGGIQAGFCYQPFDVLHGLVATLIDDRWVRLDPRGKDVEFSAAEDRLAFPGTPVHPTVYAAPHPAVLTALKSHTNALALCEEGLPTPNAL</sequence>
<dbReference type="AlphaFoldDB" id="A0A6H9YHC4"/>
<dbReference type="RefSeq" id="WP_151564700.1">
    <property type="nucleotide sequence ID" value="NZ_WBMT01000013.1"/>
</dbReference>
<evidence type="ECO:0000313" key="2">
    <source>
        <dbReference type="EMBL" id="KAB2345695.1"/>
    </source>
</evidence>